<dbReference type="PROSITE" id="PS50237">
    <property type="entry name" value="HECT"/>
    <property type="match status" value="1"/>
</dbReference>
<dbReference type="Proteomes" id="UP000472263">
    <property type="component" value="Chromosome 3"/>
</dbReference>
<protein>
    <recommendedName>
        <fullName evidence="4">HECT domain-containing protein</fullName>
    </recommendedName>
</protein>
<dbReference type="Gene3D" id="3.90.1750.10">
    <property type="entry name" value="Hect, E3 ligase catalytic domains"/>
    <property type="match status" value="1"/>
</dbReference>
<reference evidence="5" key="1">
    <citation type="submission" date="2019-06" db="EMBL/GenBank/DDBJ databases">
        <authorList>
            <consortium name="Wellcome Sanger Institute Data Sharing"/>
        </authorList>
    </citation>
    <scope>NUCLEOTIDE SEQUENCE [LARGE SCALE GENOMIC DNA]</scope>
</reference>
<proteinExistence type="predicted"/>
<evidence type="ECO:0000256" key="3">
    <source>
        <dbReference type="PROSITE-ProRule" id="PRU00104"/>
    </source>
</evidence>
<feature type="domain" description="HECT" evidence="4">
    <location>
        <begin position="145"/>
        <end position="177"/>
    </location>
</feature>
<reference evidence="5" key="2">
    <citation type="submission" date="2025-08" db="UniProtKB">
        <authorList>
            <consortium name="Ensembl"/>
        </authorList>
    </citation>
    <scope>IDENTIFICATION</scope>
</reference>
<dbReference type="SUPFAM" id="SSF56204">
    <property type="entry name" value="Hect, E3 ligase catalytic domain"/>
    <property type="match status" value="1"/>
</dbReference>
<dbReference type="AlphaFoldDB" id="A0A667ZG40"/>
<organism evidence="5 6">
    <name type="scientific">Myripristis murdjan</name>
    <name type="common">pinecone soldierfish</name>
    <dbReference type="NCBI Taxonomy" id="586833"/>
    <lineage>
        <taxon>Eukaryota</taxon>
        <taxon>Metazoa</taxon>
        <taxon>Chordata</taxon>
        <taxon>Craniata</taxon>
        <taxon>Vertebrata</taxon>
        <taxon>Euteleostomi</taxon>
        <taxon>Actinopterygii</taxon>
        <taxon>Neopterygii</taxon>
        <taxon>Teleostei</taxon>
        <taxon>Neoteleostei</taxon>
        <taxon>Acanthomorphata</taxon>
        <taxon>Holocentriformes</taxon>
        <taxon>Holocentridae</taxon>
        <taxon>Myripristis</taxon>
    </lineage>
</organism>
<dbReference type="InterPro" id="IPR035983">
    <property type="entry name" value="Hect_E3_ubiquitin_ligase"/>
</dbReference>
<keyword evidence="2 3" id="KW-0833">Ubl conjugation pathway</keyword>
<evidence type="ECO:0000256" key="2">
    <source>
        <dbReference type="ARBA" id="ARBA00022786"/>
    </source>
</evidence>
<evidence type="ECO:0000313" key="6">
    <source>
        <dbReference type="Proteomes" id="UP000472263"/>
    </source>
</evidence>
<sequence length="408" mass="46909">HRYTWTLYIAYIYIYIYRYRYIDIDFFKDLFSKEFENMPKAPCNTCRKLIPLQVLPVHIKSCKEENIDLLFSEINLNYIMFGIVMNKIIIKKKVCPPSANFKLRLCSEDVLNWISCQVDEGSTFPLCVSRSDLFNRGMQQWLRQKKSSPKSRLKVTFLGESGVDTGALGREFLTEMVAGIEKKLFTGSTDNKGKNPLYCLSSLDNNYFRTAGEIMAASMAQGGPLPNFMREWCYRYLCSGDSDSVQVSTSDVTDLELSQLIMEVMLIKFLNSDLTVDAAFILEKCQPDFSEKGSVKYSREVNIMNFLQDFLQETEDCGIELPQHLTVGRIMQWITGQAHKPVLPSERKDFIISVNFYHDCDESHTICFPTVSACSRTITFPIAHVTTFSEFRDMMKTALSHGQSFFRV</sequence>
<dbReference type="GO" id="GO:0004842">
    <property type="term" value="F:ubiquitin-protein transferase activity"/>
    <property type="evidence" value="ECO:0007669"/>
    <property type="project" value="InterPro"/>
</dbReference>
<reference evidence="5" key="3">
    <citation type="submission" date="2025-09" db="UniProtKB">
        <authorList>
            <consortium name="Ensembl"/>
        </authorList>
    </citation>
    <scope>IDENTIFICATION</scope>
</reference>
<dbReference type="GeneTree" id="ENSGT00460000041731"/>
<dbReference type="Ensembl" id="ENSMMDT00005042876.1">
    <property type="protein sequence ID" value="ENSMMDP00005042025.1"/>
    <property type="gene ID" value="ENSMMDG00005019365.1"/>
</dbReference>
<evidence type="ECO:0000313" key="5">
    <source>
        <dbReference type="Ensembl" id="ENSMMDP00005042025.1"/>
    </source>
</evidence>
<keyword evidence="6" id="KW-1185">Reference proteome</keyword>
<evidence type="ECO:0000259" key="4">
    <source>
        <dbReference type="PROSITE" id="PS50237"/>
    </source>
</evidence>
<dbReference type="InterPro" id="IPR000569">
    <property type="entry name" value="HECT_dom"/>
</dbReference>
<accession>A0A667ZG40</accession>
<name>A0A667ZG40_9TELE</name>
<dbReference type="InParanoid" id="A0A667ZG40"/>
<comment type="caution">
    <text evidence="3">Lacks conserved residue(s) required for the propagation of feature annotation.</text>
</comment>
<keyword evidence="1" id="KW-0808">Transferase</keyword>
<evidence type="ECO:0000256" key="1">
    <source>
        <dbReference type="ARBA" id="ARBA00022679"/>
    </source>
</evidence>